<dbReference type="InterPro" id="IPR036249">
    <property type="entry name" value="Thioredoxin-like_sf"/>
</dbReference>
<reference evidence="2 3" key="1">
    <citation type="submission" date="2020-10" db="EMBL/GenBank/DDBJ databases">
        <title>Identification of Nocardia species via Next-generation sequencing and recognition of intraspecies genetic diversity.</title>
        <authorList>
            <person name="Li P."/>
            <person name="Li P."/>
            <person name="Lu B."/>
        </authorList>
    </citation>
    <scope>NUCLEOTIDE SEQUENCE [LARGE SCALE GENOMIC DNA]</scope>
    <source>
        <strain evidence="2 3">BJ06-0143</strain>
    </source>
</reference>
<dbReference type="Pfam" id="PF00462">
    <property type="entry name" value="Glutaredoxin"/>
    <property type="match status" value="1"/>
</dbReference>
<evidence type="ECO:0000313" key="2">
    <source>
        <dbReference type="EMBL" id="MBF6358226.1"/>
    </source>
</evidence>
<dbReference type="CDD" id="cd02976">
    <property type="entry name" value="NrdH"/>
    <property type="match status" value="1"/>
</dbReference>
<evidence type="ECO:0000313" key="3">
    <source>
        <dbReference type="Proteomes" id="UP000707731"/>
    </source>
</evidence>
<dbReference type="EMBL" id="JADLQN010000010">
    <property type="protein sequence ID" value="MBF6358226.1"/>
    <property type="molecule type" value="Genomic_DNA"/>
</dbReference>
<feature type="domain" description="Glutaredoxin" evidence="1">
    <location>
        <begin position="4"/>
        <end position="62"/>
    </location>
</feature>
<sequence>MPDVLVFGKPNCPACKLTTARFDALGVPYTYRDLTEYPADLDMVRLLGYQTAPVVVVGDIHWGGFRADQINWLAAVYKSSPDLSGLEDAAVEYLRDEVA</sequence>
<dbReference type="RefSeq" id="WP_195005061.1">
    <property type="nucleotide sequence ID" value="NZ_JADLQN010000010.1"/>
</dbReference>
<keyword evidence="3" id="KW-1185">Reference proteome</keyword>
<comment type="caution">
    <text evidence="2">The sequence shown here is derived from an EMBL/GenBank/DDBJ whole genome shotgun (WGS) entry which is preliminary data.</text>
</comment>
<organism evidence="2 3">
    <name type="scientific">Nocardia higoensis</name>
    <dbReference type="NCBI Taxonomy" id="228599"/>
    <lineage>
        <taxon>Bacteria</taxon>
        <taxon>Bacillati</taxon>
        <taxon>Actinomycetota</taxon>
        <taxon>Actinomycetes</taxon>
        <taxon>Mycobacteriales</taxon>
        <taxon>Nocardiaceae</taxon>
        <taxon>Nocardia</taxon>
    </lineage>
</organism>
<dbReference type="InterPro" id="IPR002109">
    <property type="entry name" value="Glutaredoxin"/>
</dbReference>
<dbReference type="SUPFAM" id="SSF52833">
    <property type="entry name" value="Thioredoxin-like"/>
    <property type="match status" value="1"/>
</dbReference>
<name>A0ABS0DIE4_9NOCA</name>
<proteinExistence type="predicted"/>
<protein>
    <recommendedName>
        <fullName evidence="1">Glutaredoxin domain-containing protein</fullName>
    </recommendedName>
</protein>
<evidence type="ECO:0000259" key="1">
    <source>
        <dbReference type="Pfam" id="PF00462"/>
    </source>
</evidence>
<dbReference type="PROSITE" id="PS51354">
    <property type="entry name" value="GLUTAREDOXIN_2"/>
    <property type="match status" value="1"/>
</dbReference>
<gene>
    <name evidence="2" type="ORF">IU449_27390</name>
</gene>
<accession>A0ABS0DIE4</accession>
<dbReference type="Gene3D" id="3.40.30.10">
    <property type="entry name" value="Glutaredoxin"/>
    <property type="match status" value="1"/>
</dbReference>
<dbReference type="Proteomes" id="UP000707731">
    <property type="component" value="Unassembled WGS sequence"/>
</dbReference>